<dbReference type="EMBL" id="LBMM01003281">
    <property type="protein sequence ID" value="KMQ93709.1"/>
    <property type="molecule type" value="Genomic_DNA"/>
</dbReference>
<dbReference type="Proteomes" id="UP000036403">
    <property type="component" value="Unassembled WGS sequence"/>
</dbReference>
<proteinExistence type="predicted"/>
<evidence type="ECO:0000313" key="4">
    <source>
        <dbReference type="Proteomes" id="UP000036403"/>
    </source>
</evidence>
<feature type="compositionally biased region" description="Basic and acidic residues" evidence="2">
    <location>
        <begin position="130"/>
        <end position="154"/>
    </location>
</feature>
<feature type="coiled-coil region" evidence="1">
    <location>
        <begin position="9"/>
        <end position="50"/>
    </location>
</feature>
<feature type="region of interest" description="Disordered" evidence="2">
    <location>
        <begin position="94"/>
        <end position="191"/>
    </location>
</feature>
<dbReference type="AlphaFoldDB" id="A0A0J7KTY8"/>
<accession>A0A0J7KTY8</accession>
<evidence type="ECO:0000256" key="2">
    <source>
        <dbReference type="SAM" id="MobiDB-lite"/>
    </source>
</evidence>
<feature type="compositionally biased region" description="Basic residues" evidence="2">
    <location>
        <begin position="160"/>
        <end position="175"/>
    </location>
</feature>
<evidence type="ECO:0000256" key="1">
    <source>
        <dbReference type="SAM" id="Coils"/>
    </source>
</evidence>
<organism evidence="3 4">
    <name type="scientific">Lasius niger</name>
    <name type="common">Black garden ant</name>
    <dbReference type="NCBI Taxonomy" id="67767"/>
    <lineage>
        <taxon>Eukaryota</taxon>
        <taxon>Metazoa</taxon>
        <taxon>Ecdysozoa</taxon>
        <taxon>Arthropoda</taxon>
        <taxon>Hexapoda</taxon>
        <taxon>Insecta</taxon>
        <taxon>Pterygota</taxon>
        <taxon>Neoptera</taxon>
        <taxon>Endopterygota</taxon>
        <taxon>Hymenoptera</taxon>
        <taxon>Apocrita</taxon>
        <taxon>Aculeata</taxon>
        <taxon>Formicoidea</taxon>
        <taxon>Formicidae</taxon>
        <taxon>Formicinae</taxon>
        <taxon>Lasius</taxon>
        <taxon>Lasius</taxon>
    </lineage>
</organism>
<gene>
    <name evidence="3" type="ORF">RF55_6173</name>
</gene>
<keyword evidence="1" id="KW-0175">Coiled coil</keyword>
<dbReference type="PaxDb" id="67767-A0A0J7KTY8"/>
<reference evidence="3 4" key="1">
    <citation type="submission" date="2015-04" db="EMBL/GenBank/DDBJ databases">
        <title>Lasius niger genome sequencing.</title>
        <authorList>
            <person name="Konorov E.A."/>
            <person name="Nikitin M.A."/>
            <person name="Kirill M.V."/>
            <person name="Chang P."/>
        </authorList>
    </citation>
    <scope>NUCLEOTIDE SEQUENCE [LARGE SCALE GENOMIC DNA]</scope>
    <source>
        <tissue evidence="3">Whole</tissue>
    </source>
</reference>
<protein>
    <submittedName>
        <fullName evidence="3">Uncharacterized protein</fullName>
    </submittedName>
</protein>
<keyword evidence="4" id="KW-1185">Reference proteome</keyword>
<evidence type="ECO:0000313" key="3">
    <source>
        <dbReference type="EMBL" id="KMQ93709.1"/>
    </source>
</evidence>
<name>A0A0J7KTY8_LASNI</name>
<sequence length="191" mass="21474">MPMIYERSMGILTKEISELKDKLDDTEEDRRKARESHRLVQRKLSELRKEIRDGTAVTETHEIEVPRAVAPVSGLPGTLMDDFPPLARVPVPSVVETAMKESGSSGTPESKKENDEDEAAMKSISTQIRDLVRKRAELKKQTKEDSGKDSDRKSKGSTPRGRKKPLPQRTPRAKPRITSNIQVAPPRLKPE</sequence>
<comment type="caution">
    <text evidence="3">The sequence shown here is derived from an EMBL/GenBank/DDBJ whole genome shotgun (WGS) entry which is preliminary data.</text>
</comment>